<dbReference type="Pfam" id="PF13458">
    <property type="entry name" value="Peripla_BP_6"/>
    <property type="match status" value="1"/>
</dbReference>
<dbReference type="RefSeq" id="WP_238311437.1">
    <property type="nucleotide sequence ID" value="NZ_BPQV01000006.1"/>
</dbReference>
<dbReference type="PANTHER" id="PTHR47628">
    <property type="match status" value="1"/>
</dbReference>
<evidence type="ECO:0000256" key="1">
    <source>
        <dbReference type="ARBA" id="ARBA00010062"/>
    </source>
</evidence>
<dbReference type="InterPro" id="IPR006311">
    <property type="entry name" value="TAT_signal"/>
</dbReference>
<name>A0ABQ4T9A1_METOR</name>
<protein>
    <submittedName>
        <fullName evidence="4">Aliphatic amidase expression-regulating protein</fullName>
    </submittedName>
</protein>
<evidence type="ECO:0000259" key="3">
    <source>
        <dbReference type="Pfam" id="PF13458"/>
    </source>
</evidence>
<reference evidence="4" key="1">
    <citation type="journal article" date="2021" name="Front. Microbiol.">
        <title>Comprehensive Comparative Genomics and Phenotyping of Methylobacterium Species.</title>
        <authorList>
            <person name="Alessa O."/>
            <person name="Ogura Y."/>
            <person name="Fujitani Y."/>
            <person name="Takami H."/>
            <person name="Hayashi T."/>
            <person name="Sahin N."/>
            <person name="Tani A."/>
        </authorList>
    </citation>
    <scope>NUCLEOTIDE SEQUENCE</scope>
    <source>
        <strain evidence="4">NBRC 15689</strain>
    </source>
</reference>
<proteinExistence type="inferred from homology"/>
<gene>
    <name evidence="4" type="primary">amiC_4</name>
    <name evidence="4" type="ORF">LKMONMHP_2501</name>
</gene>
<sequence length="396" mass="42411">MSILSSAHRPISRRGLILGSAGALAVSLGRPYLARAAEPIRVGILQPFSGGLEVLGTQGAQGTELALLEANEAGGVLGGRPFEIVRADDRTDPKTAVERTLELIRRNEVAAIVGPVTSANRDAILPTVRRFQSLLLYATDYEGGVCDPRVFCYSALPAHWVNPLIPYALSNLGKAFYLIGSDYVWPQKMNAAFRTQAEKAGGRVLGEEYTPWGAKDYSATLRKIESSGAEVVVVSIVGADAITFVKQFTAAGLNKRIRMIFFGFGENYMAGLSAEESEGIVAPSNFVQTLDKPEAQAFVAKVRARYGASTVVSNTVDAHYTLTRFFIEGVKRAGTVDKQAVAQAMVGHPLMSGNGEVVMRASDRHADLNVLIVQAQAGKLKVVKDLGRIEAPSQCG</sequence>
<keyword evidence="2" id="KW-0732">Signal</keyword>
<dbReference type="CDD" id="cd06331">
    <property type="entry name" value="PBP1_AmiC-like"/>
    <property type="match status" value="1"/>
</dbReference>
<dbReference type="EMBL" id="BPQV01000006">
    <property type="protein sequence ID" value="GJE27641.1"/>
    <property type="molecule type" value="Genomic_DNA"/>
</dbReference>
<evidence type="ECO:0000313" key="4">
    <source>
        <dbReference type="EMBL" id="GJE27641.1"/>
    </source>
</evidence>
<evidence type="ECO:0000313" key="5">
    <source>
        <dbReference type="Proteomes" id="UP001055156"/>
    </source>
</evidence>
<evidence type="ECO:0000256" key="2">
    <source>
        <dbReference type="ARBA" id="ARBA00022729"/>
    </source>
</evidence>
<dbReference type="Gene3D" id="3.40.50.2300">
    <property type="match status" value="2"/>
</dbReference>
<comment type="caution">
    <text evidence="4">The sequence shown here is derived from an EMBL/GenBank/DDBJ whole genome shotgun (WGS) entry which is preliminary data.</text>
</comment>
<dbReference type="Proteomes" id="UP001055156">
    <property type="component" value="Unassembled WGS sequence"/>
</dbReference>
<dbReference type="InterPro" id="IPR028081">
    <property type="entry name" value="Leu-bd"/>
</dbReference>
<dbReference type="InterPro" id="IPR028082">
    <property type="entry name" value="Peripla_BP_I"/>
</dbReference>
<organism evidence="4 5">
    <name type="scientific">Methylobacterium organophilum</name>
    <dbReference type="NCBI Taxonomy" id="410"/>
    <lineage>
        <taxon>Bacteria</taxon>
        <taxon>Pseudomonadati</taxon>
        <taxon>Pseudomonadota</taxon>
        <taxon>Alphaproteobacteria</taxon>
        <taxon>Hyphomicrobiales</taxon>
        <taxon>Methylobacteriaceae</taxon>
        <taxon>Methylobacterium</taxon>
    </lineage>
</organism>
<dbReference type="SUPFAM" id="SSF53822">
    <property type="entry name" value="Periplasmic binding protein-like I"/>
    <property type="match status" value="1"/>
</dbReference>
<dbReference type="PROSITE" id="PS51318">
    <property type="entry name" value="TAT"/>
    <property type="match status" value="1"/>
</dbReference>
<comment type="similarity">
    <text evidence="1">Belongs to the leucine-binding protein family.</text>
</comment>
<feature type="domain" description="Leucine-binding protein" evidence="3">
    <location>
        <begin position="39"/>
        <end position="378"/>
    </location>
</feature>
<accession>A0ABQ4T9A1</accession>
<dbReference type="PANTHER" id="PTHR47628:SF1">
    <property type="entry name" value="ALIPHATIC AMIDASE EXPRESSION-REGULATING PROTEIN"/>
    <property type="match status" value="1"/>
</dbReference>
<keyword evidence="5" id="KW-1185">Reference proteome</keyword>
<reference evidence="4" key="2">
    <citation type="submission" date="2021-08" db="EMBL/GenBank/DDBJ databases">
        <authorList>
            <person name="Tani A."/>
            <person name="Ola A."/>
            <person name="Ogura Y."/>
            <person name="Katsura K."/>
            <person name="Hayashi T."/>
        </authorList>
    </citation>
    <scope>NUCLEOTIDE SEQUENCE</scope>
    <source>
        <strain evidence="4">NBRC 15689</strain>
    </source>
</reference>